<feature type="non-terminal residue" evidence="2">
    <location>
        <position position="1"/>
    </location>
</feature>
<evidence type="ECO:0000313" key="2">
    <source>
        <dbReference type="EMBL" id="JAG01847.1"/>
    </source>
</evidence>
<protein>
    <submittedName>
        <fullName evidence="2">Putative RNA-directed DNA polymerase from transposon X-element</fullName>
    </submittedName>
</protein>
<keyword evidence="2" id="KW-0548">Nucleotidyltransferase</keyword>
<dbReference type="InterPro" id="IPR043502">
    <property type="entry name" value="DNA/RNA_pol_sf"/>
</dbReference>
<dbReference type="GO" id="GO:0003964">
    <property type="term" value="F:RNA-directed DNA polymerase activity"/>
    <property type="evidence" value="ECO:0007669"/>
    <property type="project" value="UniProtKB-KW"/>
</dbReference>
<name>A0A0A9W084_LYGHE</name>
<dbReference type="PANTHER" id="PTHR33332">
    <property type="entry name" value="REVERSE TRANSCRIPTASE DOMAIN-CONTAINING PROTEIN"/>
    <property type="match status" value="1"/>
</dbReference>
<gene>
    <name evidence="2" type="ORF">CM83_102886</name>
</gene>
<sequence>PIFKLPVLSKIFEKVLKAQITDHFERFQLFNENQFGFRSGKSTVDAILQLVNYFLEGFDSKKYSKASFLDITKCFDCIPHGLLIAKMGKYGFCEDACSLMRSYLNNRVQAVSHMDVFSDFVINNIGIPQGSVLGALFFLIFINDLPSQIA</sequence>
<dbReference type="PROSITE" id="PS50878">
    <property type="entry name" value="RT_POL"/>
    <property type="match status" value="1"/>
</dbReference>
<dbReference type="Pfam" id="PF00078">
    <property type="entry name" value="RVT_1"/>
    <property type="match status" value="1"/>
</dbReference>
<proteinExistence type="predicted"/>
<reference evidence="2" key="2">
    <citation type="submission" date="2014-07" db="EMBL/GenBank/DDBJ databases">
        <authorList>
            <person name="Hull J."/>
        </authorList>
    </citation>
    <scope>NUCLEOTIDE SEQUENCE</scope>
</reference>
<feature type="non-terminal residue" evidence="2">
    <location>
        <position position="150"/>
    </location>
</feature>
<organism evidence="2">
    <name type="scientific">Lygus hesperus</name>
    <name type="common">Western plant bug</name>
    <dbReference type="NCBI Taxonomy" id="30085"/>
    <lineage>
        <taxon>Eukaryota</taxon>
        <taxon>Metazoa</taxon>
        <taxon>Ecdysozoa</taxon>
        <taxon>Arthropoda</taxon>
        <taxon>Hexapoda</taxon>
        <taxon>Insecta</taxon>
        <taxon>Pterygota</taxon>
        <taxon>Neoptera</taxon>
        <taxon>Paraneoptera</taxon>
        <taxon>Hemiptera</taxon>
        <taxon>Heteroptera</taxon>
        <taxon>Panheteroptera</taxon>
        <taxon>Cimicomorpha</taxon>
        <taxon>Miridae</taxon>
        <taxon>Mirini</taxon>
        <taxon>Lygus</taxon>
    </lineage>
</organism>
<dbReference type="EMBL" id="GBHO01041757">
    <property type="protein sequence ID" value="JAG01847.1"/>
    <property type="molecule type" value="Transcribed_RNA"/>
</dbReference>
<dbReference type="SUPFAM" id="SSF56672">
    <property type="entry name" value="DNA/RNA polymerases"/>
    <property type="match status" value="1"/>
</dbReference>
<dbReference type="AlphaFoldDB" id="A0A0A9W084"/>
<keyword evidence="2" id="KW-0808">Transferase</keyword>
<accession>A0A0A9W084</accession>
<feature type="domain" description="Reverse transcriptase" evidence="1">
    <location>
        <begin position="1"/>
        <end position="150"/>
    </location>
</feature>
<dbReference type="InterPro" id="IPR000477">
    <property type="entry name" value="RT_dom"/>
</dbReference>
<reference evidence="2" key="1">
    <citation type="journal article" date="2014" name="PLoS ONE">
        <title>Transcriptome-Based Identification of ABC Transporters in the Western Tarnished Plant Bug Lygus hesperus.</title>
        <authorList>
            <person name="Hull J.J."/>
            <person name="Chaney K."/>
            <person name="Geib S.M."/>
            <person name="Fabrick J.A."/>
            <person name="Brent C.S."/>
            <person name="Walsh D."/>
            <person name="Lavine L.C."/>
        </authorList>
    </citation>
    <scope>NUCLEOTIDE SEQUENCE</scope>
</reference>
<evidence type="ECO:0000259" key="1">
    <source>
        <dbReference type="PROSITE" id="PS50878"/>
    </source>
</evidence>
<keyword evidence="2" id="KW-0695">RNA-directed DNA polymerase</keyword>